<evidence type="ECO:0000313" key="2">
    <source>
        <dbReference type="Proteomes" id="UP001338125"/>
    </source>
</evidence>
<sequence length="103" mass="11728">MIHMTIVDYIESIPVENARLGRLVLNRRHPYQDYRDAQSINATSSKLTVKSYENFRKELGSASLITKFTEFVSASFNYEHKGTNDVSAVAVSINTLHNSGEWF</sequence>
<gene>
    <name evidence="1" type="ORF">PT974_07014</name>
</gene>
<name>A0ABR0SN43_9HYPO</name>
<protein>
    <submittedName>
        <fullName evidence="1">Uncharacterized protein</fullName>
    </submittedName>
</protein>
<organism evidence="1 2">
    <name type="scientific">Cladobotryum mycophilum</name>
    <dbReference type="NCBI Taxonomy" id="491253"/>
    <lineage>
        <taxon>Eukaryota</taxon>
        <taxon>Fungi</taxon>
        <taxon>Dikarya</taxon>
        <taxon>Ascomycota</taxon>
        <taxon>Pezizomycotina</taxon>
        <taxon>Sordariomycetes</taxon>
        <taxon>Hypocreomycetidae</taxon>
        <taxon>Hypocreales</taxon>
        <taxon>Hypocreaceae</taxon>
        <taxon>Cladobotryum</taxon>
    </lineage>
</organism>
<reference evidence="1 2" key="1">
    <citation type="submission" date="2024-01" db="EMBL/GenBank/DDBJ databases">
        <title>Complete genome of Cladobotryum mycophilum ATHUM6906.</title>
        <authorList>
            <person name="Christinaki A.C."/>
            <person name="Myridakis A.I."/>
            <person name="Kouvelis V.N."/>
        </authorList>
    </citation>
    <scope>NUCLEOTIDE SEQUENCE [LARGE SCALE GENOMIC DNA]</scope>
    <source>
        <strain evidence="1 2">ATHUM6906</strain>
    </source>
</reference>
<comment type="caution">
    <text evidence="1">The sequence shown here is derived from an EMBL/GenBank/DDBJ whole genome shotgun (WGS) entry which is preliminary data.</text>
</comment>
<dbReference type="Proteomes" id="UP001338125">
    <property type="component" value="Unassembled WGS sequence"/>
</dbReference>
<proteinExistence type="predicted"/>
<accession>A0ABR0SN43</accession>
<evidence type="ECO:0000313" key="1">
    <source>
        <dbReference type="EMBL" id="KAK5993580.1"/>
    </source>
</evidence>
<dbReference type="EMBL" id="JAVFKD010000012">
    <property type="protein sequence ID" value="KAK5993580.1"/>
    <property type="molecule type" value="Genomic_DNA"/>
</dbReference>
<keyword evidence="2" id="KW-1185">Reference proteome</keyword>